<dbReference type="EMBL" id="HG964447">
    <property type="protein sequence ID" value="CDO91225.1"/>
    <property type="molecule type" value="Genomic_DNA"/>
</dbReference>
<dbReference type="CDD" id="cd00090">
    <property type="entry name" value="HTH_ARSR"/>
    <property type="match status" value="1"/>
</dbReference>
<sequence length="197" mass="21716">MRTAAPALLPVFRSQHQGELLAQLLLNPDREYTVTDLARTLGVSKQTAQQEVERLVTAHVLRDRRQGRNRLISANTSHPAYTPLTQLALLTFGPHTVIAEEFGAIPAVEQVLIFGSWAARYTGQPGPPANDIDVLVIGQPTRTDLFDGADRAQKRIGIPVNPEQATPAQWADPSQWALLAEIQRRPYVQVFPTQDAA</sequence>
<gene>
    <name evidence="2" type="ORF">AWC29_01075</name>
    <name evidence="1" type="ORF">BN973_05632</name>
</gene>
<dbReference type="Gene3D" id="1.10.10.10">
    <property type="entry name" value="Winged helix-like DNA-binding domain superfamily/Winged helix DNA-binding domain"/>
    <property type="match status" value="1"/>
</dbReference>
<reference evidence="1" key="1">
    <citation type="journal article" date="2014" name="Genome Announc.">
        <title>Draft Genome Sequence of Mycobacterium triplex DSM 44626.</title>
        <authorList>
            <person name="Sassi M."/>
            <person name="Croce O."/>
            <person name="Robert C."/>
            <person name="Raoult D."/>
            <person name="Drancourt M."/>
        </authorList>
    </citation>
    <scope>NUCLEOTIDE SEQUENCE [LARGE SCALE GENOMIC DNA]</scope>
    <source>
        <strain evidence="1">DSM 44626</strain>
    </source>
</reference>
<evidence type="ECO:0000313" key="1">
    <source>
        <dbReference type="EMBL" id="CDO91225.1"/>
    </source>
</evidence>
<name>A0A024K5C2_9MYCO</name>
<keyword evidence="3" id="KW-1185">Reference proteome</keyword>
<dbReference type="OrthoDB" id="3526885at2"/>
<dbReference type="Proteomes" id="UP000193710">
    <property type="component" value="Unassembled WGS sequence"/>
</dbReference>
<dbReference type="EMBL" id="LQPY01000023">
    <property type="protein sequence ID" value="ORX03285.1"/>
    <property type="molecule type" value="Genomic_DNA"/>
</dbReference>
<dbReference type="Proteomes" id="UP000028880">
    <property type="component" value="Unassembled WGS sequence"/>
</dbReference>
<proteinExistence type="predicted"/>
<accession>A0A024K5C2</accession>
<dbReference type="CDD" id="cd05403">
    <property type="entry name" value="NT_KNTase_like"/>
    <property type="match status" value="1"/>
</dbReference>
<reference evidence="1" key="2">
    <citation type="submission" date="2014-04" db="EMBL/GenBank/DDBJ databases">
        <authorList>
            <person name="Urmite Genomes U."/>
        </authorList>
    </citation>
    <scope>NUCLEOTIDE SEQUENCE</scope>
    <source>
        <strain evidence="1">DSM 44626</strain>
    </source>
</reference>
<dbReference type="SUPFAM" id="SSF46785">
    <property type="entry name" value="Winged helix' DNA-binding domain"/>
    <property type="match status" value="1"/>
</dbReference>
<protein>
    <submittedName>
        <fullName evidence="2">ArsR family transcriptional regulator</fullName>
    </submittedName>
    <submittedName>
        <fullName evidence="1">MarR family protein</fullName>
    </submittedName>
</protein>
<reference evidence="2 3" key="3">
    <citation type="submission" date="2016-01" db="EMBL/GenBank/DDBJ databases">
        <title>The new phylogeny of the genus Mycobacterium.</title>
        <authorList>
            <person name="Tarcisio F."/>
            <person name="Conor M."/>
            <person name="Antonella G."/>
            <person name="Elisabetta G."/>
            <person name="Giulia F.S."/>
            <person name="Sara T."/>
            <person name="Anna F."/>
            <person name="Clotilde B."/>
            <person name="Roberto B."/>
            <person name="Veronica D.S."/>
            <person name="Fabio R."/>
            <person name="Monica P."/>
            <person name="Olivier J."/>
            <person name="Enrico T."/>
            <person name="Nicola S."/>
        </authorList>
    </citation>
    <scope>NUCLEOTIDE SEQUENCE [LARGE SCALE GENOMIC DNA]</scope>
    <source>
        <strain evidence="2 3">DSM 44626</strain>
    </source>
</reference>
<dbReference type="GO" id="GO:0003700">
    <property type="term" value="F:DNA-binding transcription factor activity"/>
    <property type="evidence" value="ECO:0007669"/>
    <property type="project" value="InterPro"/>
</dbReference>
<dbReference type="InterPro" id="IPR036390">
    <property type="entry name" value="WH_DNA-bd_sf"/>
</dbReference>
<evidence type="ECO:0000313" key="2">
    <source>
        <dbReference type="EMBL" id="ORX03285.1"/>
    </source>
</evidence>
<dbReference type="STRING" id="47839.BN973_05632"/>
<dbReference type="InterPro" id="IPR036388">
    <property type="entry name" value="WH-like_DNA-bd_sf"/>
</dbReference>
<evidence type="ECO:0000313" key="3">
    <source>
        <dbReference type="Proteomes" id="UP000193710"/>
    </source>
</evidence>
<dbReference type="AlphaFoldDB" id="A0A024K5C2"/>
<dbReference type="InterPro" id="IPR011991">
    <property type="entry name" value="ArsR-like_HTH"/>
</dbReference>
<organism evidence="1">
    <name type="scientific">Mycobacterium triplex</name>
    <dbReference type="NCBI Taxonomy" id="47839"/>
    <lineage>
        <taxon>Bacteria</taxon>
        <taxon>Bacillati</taxon>
        <taxon>Actinomycetota</taxon>
        <taxon>Actinomycetes</taxon>
        <taxon>Mycobacteriales</taxon>
        <taxon>Mycobacteriaceae</taxon>
        <taxon>Mycobacterium</taxon>
        <taxon>Mycobacterium simiae complex</taxon>
    </lineage>
</organism>
<dbReference type="eggNOG" id="COG1522">
    <property type="taxonomic scope" value="Bacteria"/>
</dbReference>
<dbReference type="RefSeq" id="WP_036473413.1">
    <property type="nucleotide sequence ID" value="NZ_HG964447.1"/>
</dbReference>
<dbReference type="HOGENOM" id="CLU_094593_1_0_11"/>